<evidence type="ECO:0000256" key="1">
    <source>
        <dbReference type="ARBA" id="ARBA00022714"/>
    </source>
</evidence>
<dbReference type="Proteomes" id="UP000178485">
    <property type="component" value="Chromosome i"/>
</dbReference>
<keyword evidence="4" id="KW-0411">Iron-sulfur</keyword>
<dbReference type="Gene3D" id="2.102.10.10">
    <property type="entry name" value="Rieske [2Fe-2S] iron-sulphur domain"/>
    <property type="match status" value="1"/>
</dbReference>
<dbReference type="GO" id="GO:0046872">
    <property type="term" value="F:metal ion binding"/>
    <property type="evidence" value="ECO:0007669"/>
    <property type="project" value="UniProtKB-KW"/>
</dbReference>
<feature type="signal peptide" evidence="5">
    <location>
        <begin position="1"/>
        <end position="23"/>
    </location>
</feature>
<protein>
    <recommendedName>
        <fullName evidence="6">Rieske domain-containing protein</fullName>
    </recommendedName>
</protein>
<name>A0A1G4GB77_9BACT</name>
<keyword evidence="5" id="KW-0732">Signal</keyword>
<dbReference type="InterPro" id="IPR036922">
    <property type="entry name" value="Rieske_2Fe-2S_sf"/>
</dbReference>
<keyword evidence="2" id="KW-0479">Metal-binding</keyword>
<dbReference type="PROSITE" id="PS51257">
    <property type="entry name" value="PROKAR_LIPOPROTEIN"/>
    <property type="match status" value="1"/>
</dbReference>
<sequence length="150" mass="16849">MRRTKALLLFTLLLWMVSCVEEAPRFTVPYARVFFRVDLNGLDYDLTPFSYKIYLQGRRAGEATGYGGLLLFRRAEDLLFAYDLCCPHEDDRTVKVSPTSDGKAVCPKCGSVFVTIHGLGSVESGPSTEPLQLYQVRKESNLDAVFLITN</sequence>
<evidence type="ECO:0000256" key="3">
    <source>
        <dbReference type="ARBA" id="ARBA00023004"/>
    </source>
</evidence>
<evidence type="ECO:0000256" key="5">
    <source>
        <dbReference type="SAM" id="SignalP"/>
    </source>
</evidence>
<dbReference type="InterPro" id="IPR017941">
    <property type="entry name" value="Rieske_2Fe-2S"/>
</dbReference>
<evidence type="ECO:0000313" key="8">
    <source>
        <dbReference type="Proteomes" id="UP000178485"/>
    </source>
</evidence>
<feature type="domain" description="Rieske" evidence="6">
    <location>
        <begin position="69"/>
        <end position="145"/>
    </location>
</feature>
<keyword evidence="3" id="KW-0408">Iron</keyword>
<evidence type="ECO:0000256" key="4">
    <source>
        <dbReference type="ARBA" id="ARBA00023014"/>
    </source>
</evidence>
<evidence type="ECO:0000313" key="7">
    <source>
        <dbReference type="EMBL" id="SCM59806.1"/>
    </source>
</evidence>
<dbReference type="PROSITE" id="PS51296">
    <property type="entry name" value="RIESKE"/>
    <property type="match status" value="1"/>
</dbReference>
<dbReference type="KEGG" id="pmuc:ING2E5A_3014"/>
<reference evidence="7 8" key="1">
    <citation type="submission" date="2016-08" db="EMBL/GenBank/DDBJ databases">
        <authorList>
            <person name="Seilhamer J.J."/>
        </authorList>
    </citation>
    <scope>NUCLEOTIDE SEQUENCE [LARGE SCALE GENOMIC DNA]</scope>
    <source>
        <strain evidence="7">ING2-E5A</strain>
    </source>
</reference>
<organism evidence="7 8">
    <name type="scientific">Petrimonas mucosa</name>
    <dbReference type="NCBI Taxonomy" id="1642646"/>
    <lineage>
        <taxon>Bacteria</taxon>
        <taxon>Pseudomonadati</taxon>
        <taxon>Bacteroidota</taxon>
        <taxon>Bacteroidia</taxon>
        <taxon>Bacteroidales</taxon>
        <taxon>Dysgonomonadaceae</taxon>
        <taxon>Petrimonas</taxon>
    </lineage>
</organism>
<keyword evidence="1" id="KW-0001">2Fe-2S</keyword>
<dbReference type="AlphaFoldDB" id="A0A1G4GB77"/>
<proteinExistence type="predicted"/>
<feature type="chain" id="PRO_5009604057" description="Rieske domain-containing protein" evidence="5">
    <location>
        <begin position="24"/>
        <end position="150"/>
    </location>
</feature>
<dbReference type="SUPFAM" id="SSF50022">
    <property type="entry name" value="ISP domain"/>
    <property type="match status" value="1"/>
</dbReference>
<evidence type="ECO:0000259" key="6">
    <source>
        <dbReference type="PROSITE" id="PS51296"/>
    </source>
</evidence>
<dbReference type="GO" id="GO:0051537">
    <property type="term" value="F:2 iron, 2 sulfur cluster binding"/>
    <property type="evidence" value="ECO:0007669"/>
    <property type="project" value="UniProtKB-KW"/>
</dbReference>
<accession>A0A1G4GB77</accession>
<dbReference type="RefSeq" id="WP_143102542.1">
    <property type="nucleotide sequence ID" value="NZ_JAQVII010000027.1"/>
</dbReference>
<dbReference type="EMBL" id="LT608328">
    <property type="protein sequence ID" value="SCM59806.1"/>
    <property type="molecule type" value="Genomic_DNA"/>
</dbReference>
<gene>
    <name evidence="7" type="ORF">ING2E5A_3014</name>
</gene>
<evidence type="ECO:0000256" key="2">
    <source>
        <dbReference type="ARBA" id="ARBA00022723"/>
    </source>
</evidence>
<keyword evidence="8" id="KW-1185">Reference proteome</keyword>
<dbReference type="STRING" id="1642646.ING2E5A_3014"/>